<accession>A0A078G658</accession>
<reference evidence="1 2" key="1">
    <citation type="journal article" date="2014" name="Science">
        <title>Plant genetics. Early allopolyploid evolution in the post-Neolithic Brassica napus oilseed genome.</title>
        <authorList>
            <person name="Chalhoub B."/>
            <person name="Denoeud F."/>
            <person name="Liu S."/>
            <person name="Parkin I.A."/>
            <person name="Tang H."/>
            <person name="Wang X."/>
            <person name="Chiquet J."/>
            <person name="Belcram H."/>
            <person name="Tong C."/>
            <person name="Samans B."/>
            <person name="Correa M."/>
            <person name="Da Silva C."/>
            <person name="Just J."/>
            <person name="Falentin C."/>
            <person name="Koh C.S."/>
            <person name="Le Clainche I."/>
            <person name="Bernard M."/>
            <person name="Bento P."/>
            <person name="Noel B."/>
            <person name="Labadie K."/>
            <person name="Alberti A."/>
            <person name="Charles M."/>
            <person name="Arnaud D."/>
            <person name="Guo H."/>
            <person name="Daviaud C."/>
            <person name="Alamery S."/>
            <person name="Jabbari K."/>
            <person name="Zhao M."/>
            <person name="Edger P.P."/>
            <person name="Chelaifa H."/>
            <person name="Tack D."/>
            <person name="Lassalle G."/>
            <person name="Mestiri I."/>
            <person name="Schnel N."/>
            <person name="Le Paslier M.C."/>
            <person name="Fan G."/>
            <person name="Renault V."/>
            <person name="Bayer P.E."/>
            <person name="Golicz A.A."/>
            <person name="Manoli S."/>
            <person name="Lee T.H."/>
            <person name="Thi V.H."/>
            <person name="Chalabi S."/>
            <person name="Hu Q."/>
            <person name="Fan C."/>
            <person name="Tollenaere R."/>
            <person name="Lu Y."/>
            <person name="Battail C."/>
            <person name="Shen J."/>
            <person name="Sidebottom C.H."/>
            <person name="Wang X."/>
            <person name="Canaguier A."/>
            <person name="Chauveau A."/>
            <person name="Berard A."/>
            <person name="Deniot G."/>
            <person name="Guan M."/>
            <person name="Liu Z."/>
            <person name="Sun F."/>
            <person name="Lim Y.P."/>
            <person name="Lyons E."/>
            <person name="Town C.D."/>
            <person name="Bancroft I."/>
            <person name="Wang X."/>
            <person name="Meng J."/>
            <person name="Ma J."/>
            <person name="Pires J.C."/>
            <person name="King G.J."/>
            <person name="Brunel D."/>
            <person name="Delourme R."/>
            <person name="Renard M."/>
            <person name="Aury J.M."/>
            <person name="Adams K.L."/>
            <person name="Batley J."/>
            <person name="Snowdon R.J."/>
            <person name="Tost J."/>
            <person name="Edwards D."/>
            <person name="Zhou Y."/>
            <person name="Hua W."/>
            <person name="Sharpe A.G."/>
            <person name="Paterson A.H."/>
            <person name="Guan C."/>
            <person name="Wincker P."/>
        </authorList>
    </citation>
    <scope>NUCLEOTIDE SEQUENCE [LARGE SCALE GENOMIC DNA]</scope>
    <source>
        <strain evidence="2">cv. Darmor-bzh</strain>
    </source>
</reference>
<dbReference type="Gramene" id="CDY20914">
    <property type="protein sequence ID" value="CDY20914"/>
    <property type="gene ID" value="GSBRNA2T00013275001"/>
</dbReference>
<dbReference type="Proteomes" id="UP000028999">
    <property type="component" value="Unassembled WGS sequence"/>
</dbReference>
<sequence>MKCSGDWSKQTTAAAVEKLRERGVEVELSCGRAVGGGIVLASCFSFAREMREVRLVRGWTIRGGRKERLEIAFDFRRDDGYSPRRTTFPVLTSATGRLTTHIILQSKVEIRMGFPKKLGKWIAEKAQKNKIKVLQDVIDKLNKVSVRLIALQKARERISREFGGRFESTHLERKKIYEGHAKGADMRPPLVAEVRGFIFSLDYYIEGDMAAEKIPKDVKNLWEEWNIRVLIIFSLSLQVILVVFSPSRKRTSGKLFVFLIWFAYLLADWSANYTIGQISDTQDEEDGDQGWTLCALLAPMNDVRSKRSE</sequence>
<evidence type="ECO:0000313" key="2">
    <source>
        <dbReference type="Proteomes" id="UP000028999"/>
    </source>
</evidence>
<gene>
    <name evidence="1" type="primary">BnaC06g01340D</name>
    <name evidence="1" type="ORF">GSBRNA2T00013275001</name>
</gene>
<dbReference type="PANTHER" id="PTHR31325">
    <property type="entry name" value="OS01G0798800 PROTEIN-RELATED"/>
    <property type="match status" value="1"/>
</dbReference>
<keyword evidence="2" id="KW-1185">Reference proteome</keyword>
<dbReference type="STRING" id="3708.A0A078G658"/>
<evidence type="ECO:0000313" key="1">
    <source>
        <dbReference type="EMBL" id="CDY20914.1"/>
    </source>
</evidence>
<protein>
    <submittedName>
        <fullName evidence="1">BnaC06g01340D protein</fullName>
    </submittedName>
</protein>
<dbReference type="EMBL" id="LK032114">
    <property type="protein sequence ID" value="CDY20914.1"/>
    <property type="molecule type" value="Genomic_DNA"/>
</dbReference>
<dbReference type="AlphaFoldDB" id="A0A078G658"/>
<organism evidence="1 2">
    <name type="scientific">Brassica napus</name>
    <name type="common">Rape</name>
    <dbReference type="NCBI Taxonomy" id="3708"/>
    <lineage>
        <taxon>Eukaryota</taxon>
        <taxon>Viridiplantae</taxon>
        <taxon>Streptophyta</taxon>
        <taxon>Embryophyta</taxon>
        <taxon>Tracheophyta</taxon>
        <taxon>Spermatophyta</taxon>
        <taxon>Magnoliopsida</taxon>
        <taxon>eudicotyledons</taxon>
        <taxon>Gunneridae</taxon>
        <taxon>Pentapetalae</taxon>
        <taxon>rosids</taxon>
        <taxon>malvids</taxon>
        <taxon>Brassicales</taxon>
        <taxon>Brassicaceae</taxon>
        <taxon>Brassiceae</taxon>
        <taxon>Brassica</taxon>
    </lineage>
</organism>
<dbReference type="PaxDb" id="3708-A0A078G658"/>
<name>A0A078G658_BRANA</name>
<proteinExistence type="predicted"/>